<dbReference type="RefSeq" id="WP_100791092.1">
    <property type="nucleotide sequence ID" value="NZ_NPDQ01000005.1"/>
</dbReference>
<name>A0A2M9Y0A9_9LEPT</name>
<reference evidence="2" key="1">
    <citation type="journal article" date="2019" name="PLoS Negl. Trop. Dis.">
        <title>Revisiting the worldwide diversity of Leptospira species in the environment.</title>
        <authorList>
            <person name="Vincent A.T."/>
            <person name="Schiettekatte O."/>
            <person name="Bourhy P."/>
            <person name="Veyrier F.J."/>
            <person name="Picardeau M."/>
        </authorList>
    </citation>
    <scope>NUCLEOTIDE SEQUENCE [LARGE SCALE GENOMIC DNA]</scope>
    <source>
        <strain evidence="2">201800277</strain>
    </source>
</reference>
<dbReference type="OrthoDB" id="9811121at2"/>
<protein>
    <submittedName>
        <fullName evidence="2">Uncharacterized protein</fullName>
    </submittedName>
</protein>
<keyword evidence="1" id="KW-0472">Membrane</keyword>
<keyword evidence="1" id="KW-1133">Transmembrane helix</keyword>
<evidence type="ECO:0000313" key="2">
    <source>
        <dbReference type="EMBL" id="TGK95226.1"/>
    </source>
</evidence>
<proteinExistence type="predicted"/>
<accession>A0A2M9Y0A9</accession>
<feature type="transmembrane region" description="Helical" evidence="1">
    <location>
        <begin position="16"/>
        <end position="34"/>
    </location>
</feature>
<dbReference type="AlphaFoldDB" id="A0A2M9Y0A9"/>
<keyword evidence="3" id="KW-1185">Reference proteome</keyword>
<keyword evidence="1" id="KW-0812">Transmembrane</keyword>
<organism evidence="2 3">
    <name type="scientific">Leptospira brenneri</name>
    <dbReference type="NCBI Taxonomy" id="2023182"/>
    <lineage>
        <taxon>Bacteria</taxon>
        <taxon>Pseudomonadati</taxon>
        <taxon>Spirochaetota</taxon>
        <taxon>Spirochaetia</taxon>
        <taxon>Leptospirales</taxon>
        <taxon>Leptospiraceae</taxon>
        <taxon>Leptospira</taxon>
    </lineage>
</organism>
<sequence length="96" mass="10563">MNDITQNDQLSKNSTYSILTCFLLVVGIYSYGAIRITIPIKESSINVGTVTIKDGDPKHLDLSKPKLAKYRTIIPSNETSSSFLPVNQSPGFRTSI</sequence>
<evidence type="ECO:0000313" key="3">
    <source>
        <dbReference type="Proteomes" id="UP000297891"/>
    </source>
</evidence>
<evidence type="ECO:0000256" key="1">
    <source>
        <dbReference type="SAM" id="Phobius"/>
    </source>
</evidence>
<dbReference type="Proteomes" id="UP000297891">
    <property type="component" value="Unassembled WGS sequence"/>
</dbReference>
<dbReference type="EMBL" id="RQFP01000001">
    <property type="protein sequence ID" value="TGK95226.1"/>
    <property type="molecule type" value="Genomic_DNA"/>
</dbReference>
<gene>
    <name evidence="2" type="ORF">EHQ30_00865</name>
</gene>
<comment type="caution">
    <text evidence="2">The sequence shown here is derived from an EMBL/GenBank/DDBJ whole genome shotgun (WGS) entry which is preliminary data.</text>
</comment>